<dbReference type="InterPro" id="IPR050738">
    <property type="entry name" value="Sulfatase"/>
</dbReference>
<evidence type="ECO:0000313" key="12">
    <source>
        <dbReference type="Proteomes" id="UP000634206"/>
    </source>
</evidence>
<dbReference type="InterPro" id="IPR059100">
    <property type="entry name" value="TSP3_bac"/>
</dbReference>
<keyword evidence="6 11" id="KW-0378">Hydrolase</keyword>
<comment type="caution">
    <text evidence="11">The sequence shown here is derived from an EMBL/GenBank/DDBJ whole genome shotgun (WGS) entry which is preliminary data.</text>
</comment>
<reference evidence="11" key="1">
    <citation type="submission" date="2021-01" db="EMBL/GenBank/DDBJ databases">
        <title>Modified the classification status of verrucomicrobia.</title>
        <authorList>
            <person name="Feng X."/>
        </authorList>
    </citation>
    <scope>NUCLEOTIDE SEQUENCE</scope>
    <source>
        <strain evidence="11">5K15</strain>
    </source>
</reference>
<evidence type="ECO:0000256" key="8">
    <source>
        <dbReference type="SAM" id="MobiDB-lite"/>
    </source>
</evidence>
<feature type="chain" id="PRO_5042203745" evidence="9">
    <location>
        <begin position="26"/>
        <end position="1312"/>
    </location>
</feature>
<dbReference type="Pfam" id="PF00884">
    <property type="entry name" value="Sulfatase"/>
    <property type="match status" value="1"/>
</dbReference>
<proteinExistence type="inferred from homology"/>
<keyword evidence="3" id="KW-0964">Secreted</keyword>
<evidence type="ECO:0000256" key="4">
    <source>
        <dbReference type="ARBA" id="ARBA00022723"/>
    </source>
</evidence>
<dbReference type="GO" id="GO:0046872">
    <property type="term" value="F:metal ion binding"/>
    <property type="evidence" value="ECO:0007669"/>
    <property type="project" value="UniProtKB-KW"/>
</dbReference>
<dbReference type="PROSITE" id="PS00149">
    <property type="entry name" value="SULFATASE_2"/>
    <property type="match status" value="1"/>
</dbReference>
<evidence type="ECO:0000256" key="9">
    <source>
        <dbReference type="SAM" id="SignalP"/>
    </source>
</evidence>
<name>A0AAE2SCP6_9BACT</name>
<dbReference type="CDD" id="cd16143">
    <property type="entry name" value="ARS_like"/>
    <property type="match status" value="1"/>
</dbReference>
<sequence length="1312" mass="139528">MLTHRNTILAAICPLLLFGSGHAWSQVSLIDASFNNINDGLQENFSSLNNGVGNPTWNNANGEASMTVDEASSGAMGCVSDGSFDGSAYGKFTATFVIDGITDPDNGPTHNGHWVGIQGTNSQLWNNAEAAGGSDGWSVGVRFLGGNVTFVYDNAGGNEVTIGSLGSYTLASIQDGYTAEIVMDAFGWVVTLSGIDSSTGGSGAWPVGFDFSTIQADSSVFAAMTYQQAAEAGTVVDMTSVAVSAEATTPGSLSPITIFTTDAQTTAVTGSGNVASGDSPADSDIYIRERVSSTQTSQRISSFLNFDVSGLTVSDVSDPNFSATFTADYEFQLNNVNATAASVGRVTNGAWDGTTTQPQHSWGIDDAVDVTTLIADISALAPPSSVSADVTDIVKAWVNGSHSNYGLVVFIDELKSNGAGFSNVRLVLATTLDSDNDGMPDDYETVNGLNPNVDDAAGDNDAVGGADGLTNLEEYNAGTDPQDSDSDDDGLTDGAEVHGTFNPYQTAISGDPAATAPGLATDPLLADSDSDGLTDFEELDPANGSVTNPLTGDTDNDLLSDAFEVNGGIDPTDSSGANGGSGDPDMDGLANSGEQTAGTNPRDEDSDDDGLTDGAEVNTHATDPNHADSDRDGLLDAYEINTSTTDANDADSDDDFLNDRDELLVFKTDPKLADSDADTFNDGVELAALSNPNDQAVTPTGQDTDDDGLLDALEMSSFGNLDSSGLDDNDKDGSMNIVEQAFGTDLNAANSKPSLNIDSSLEITFRRHLNAGFGYELQVSEDLETWQSYWSYLSENAATPDGASYEIASFSINSGFNRLFTHVRPRTTITSRPNIILIYTDDQGYGDMGANNPNSKFSTPALDLLASQGVNFTDGHSADSVCTPSRYALLTGRYCWRTSLKEGVIGADEPALIPDNRMTLASLLRDHGYATAMVGKWHLGMDIPGTNGNRDFTKPIDDMPLDVGFDYFYGIPASLNFGYLAWIEGRFTAVNPTLFTSKKANSLPGVFNDYRITPPYDQSSGLEVAPDFDDVLCLTRFTDKAIEWMGKQANNAKGIKPFFLYLPLTSSHKPVIPREDFLGLSGAGAYGDFVMETDHHIGNILKFLDQSGLANNTMVIFTSDNGPETTYKNRVSTYGHDSAGVFREGKRFIYEGGHRVPFVVRWPAGIDAPGRVWDKPVGQTDLLATFAEMLGVTLDDNSGEDSVSFYSILRDNTANPTRLPMIQHDFDGRMAIRDGKWKLIMPFQGQPYELYNLDTDPTESSNVYATDPEGGVTPMMNAITAIVTEGRTTAGAAVGNDTGWWDHLEWIDPADY</sequence>
<dbReference type="NCBIfam" id="NF033679">
    <property type="entry name" value="DNRLRE_dom"/>
    <property type="match status" value="1"/>
</dbReference>
<dbReference type="GO" id="GO:0004065">
    <property type="term" value="F:arylsulfatase activity"/>
    <property type="evidence" value="ECO:0007669"/>
    <property type="project" value="TreeGrafter"/>
</dbReference>
<dbReference type="InterPro" id="IPR000917">
    <property type="entry name" value="Sulfatase_N"/>
</dbReference>
<feature type="domain" description="Sulfatase N-terminal" evidence="10">
    <location>
        <begin position="833"/>
        <end position="1192"/>
    </location>
</feature>
<keyword evidence="5 9" id="KW-0732">Signal</keyword>
<dbReference type="PANTHER" id="PTHR42693:SF53">
    <property type="entry name" value="ENDO-4-O-SULFATASE"/>
    <property type="match status" value="1"/>
</dbReference>
<keyword evidence="4" id="KW-0479">Metal-binding</keyword>
<dbReference type="EMBL" id="JAENIG010000004">
    <property type="protein sequence ID" value="MBK1854962.1"/>
    <property type="molecule type" value="Genomic_DNA"/>
</dbReference>
<feature type="compositionally biased region" description="Acidic residues" evidence="8">
    <location>
        <begin position="528"/>
        <end position="540"/>
    </location>
</feature>
<evidence type="ECO:0000256" key="7">
    <source>
        <dbReference type="ARBA" id="ARBA00022837"/>
    </source>
</evidence>
<dbReference type="RefSeq" id="WP_309489573.1">
    <property type="nucleotide sequence ID" value="NZ_JAENIG010000004.1"/>
</dbReference>
<evidence type="ECO:0000256" key="6">
    <source>
        <dbReference type="ARBA" id="ARBA00022801"/>
    </source>
</evidence>
<keyword evidence="12" id="KW-1185">Reference proteome</keyword>
<feature type="compositionally biased region" description="Basic and acidic residues" evidence="8">
    <location>
        <begin position="623"/>
        <end position="632"/>
    </location>
</feature>
<dbReference type="Gene3D" id="3.30.1120.10">
    <property type="match status" value="1"/>
</dbReference>
<dbReference type="Proteomes" id="UP000634206">
    <property type="component" value="Unassembled WGS sequence"/>
</dbReference>
<evidence type="ECO:0000256" key="2">
    <source>
        <dbReference type="ARBA" id="ARBA00008779"/>
    </source>
</evidence>
<comment type="similarity">
    <text evidence="2">Belongs to the sulfatase family.</text>
</comment>
<dbReference type="SUPFAM" id="SSF53649">
    <property type="entry name" value="Alkaline phosphatase-like"/>
    <property type="match status" value="1"/>
</dbReference>
<dbReference type="InterPro" id="IPR017850">
    <property type="entry name" value="Alkaline_phosphatase_core_sf"/>
</dbReference>
<dbReference type="PROSITE" id="PS00018">
    <property type="entry name" value="EF_HAND_1"/>
    <property type="match status" value="2"/>
</dbReference>
<protein>
    <submittedName>
        <fullName evidence="11">Sulfatase-like hydrolase/transferase</fullName>
    </submittedName>
</protein>
<feature type="compositionally biased region" description="Polar residues" evidence="8">
    <location>
        <begin position="544"/>
        <end position="553"/>
    </location>
</feature>
<keyword evidence="7" id="KW-0106">Calcium</keyword>
<dbReference type="Pfam" id="PF18884">
    <property type="entry name" value="TSP3_bac"/>
    <property type="match status" value="4"/>
</dbReference>
<feature type="compositionally biased region" description="Low complexity" evidence="8">
    <location>
        <begin position="452"/>
        <end position="464"/>
    </location>
</feature>
<dbReference type="InterPro" id="IPR024607">
    <property type="entry name" value="Sulfatase_CS"/>
</dbReference>
<comment type="subcellular location">
    <subcellularLocation>
        <location evidence="1">Secreted</location>
    </subcellularLocation>
</comment>
<dbReference type="InterPro" id="IPR018247">
    <property type="entry name" value="EF_Hand_1_Ca_BS"/>
</dbReference>
<evidence type="ECO:0000259" key="10">
    <source>
        <dbReference type="Pfam" id="PF00884"/>
    </source>
</evidence>
<evidence type="ECO:0000256" key="1">
    <source>
        <dbReference type="ARBA" id="ARBA00004613"/>
    </source>
</evidence>
<dbReference type="Gene3D" id="3.40.720.10">
    <property type="entry name" value="Alkaline Phosphatase, subunit A"/>
    <property type="match status" value="1"/>
</dbReference>
<evidence type="ECO:0000313" key="11">
    <source>
        <dbReference type="EMBL" id="MBK1854962.1"/>
    </source>
</evidence>
<gene>
    <name evidence="11" type="ORF">JIN83_08320</name>
</gene>
<feature type="signal peptide" evidence="9">
    <location>
        <begin position="1"/>
        <end position="25"/>
    </location>
</feature>
<feature type="compositionally biased region" description="Acidic residues" evidence="8">
    <location>
        <begin position="482"/>
        <end position="491"/>
    </location>
</feature>
<feature type="region of interest" description="Disordered" evidence="8">
    <location>
        <begin position="448"/>
        <end position="632"/>
    </location>
</feature>
<evidence type="ECO:0000256" key="3">
    <source>
        <dbReference type="ARBA" id="ARBA00022525"/>
    </source>
</evidence>
<accession>A0AAE2SCP6</accession>
<evidence type="ECO:0000256" key="5">
    <source>
        <dbReference type="ARBA" id="ARBA00022729"/>
    </source>
</evidence>
<dbReference type="PROSITE" id="PS00523">
    <property type="entry name" value="SULFATASE_1"/>
    <property type="match status" value="1"/>
</dbReference>
<organism evidence="11 12">
    <name type="scientific">Oceaniferula flava</name>
    <dbReference type="NCBI Taxonomy" id="2800421"/>
    <lineage>
        <taxon>Bacteria</taxon>
        <taxon>Pseudomonadati</taxon>
        <taxon>Verrucomicrobiota</taxon>
        <taxon>Verrucomicrobiia</taxon>
        <taxon>Verrucomicrobiales</taxon>
        <taxon>Verrucomicrobiaceae</taxon>
        <taxon>Oceaniferula</taxon>
    </lineage>
</organism>
<dbReference type="PANTHER" id="PTHR42693">
    <property type="entry name" value="ARYLSULFATASE FAMILY MEMBER"/>
    <property type="match status" value="1"/>
</dbReference>